<feature type="transmembrane region" description="Helical" evidence="11">
    <location>
        <begin position="267"/>
        <end position="285"/>
    </location>
</feature>
<accession>A0A498CGL4</accession>
<evidence type="ECO:0000256" key="3">
    <source>
        <dbReference type="ARBA" id="ARBA00012949"/>
    </source>
</evidence>
<keyword evidence="6 11" id="KW-1133">Transmembrane helix</keyword>
<dbReference type="FunFam" id="1.20.120.80:FF:000003">
    <property type="entry name" value="Cytochrome c oxidase subunit 3"/>
    <property type="match status" value="1"/>
</dbReference>
<name>A0A498CGL4_9GAMM</name>
<dbReference type="PANTHER" id="PTHR11403:SF7">
    <property type="entry name" value="CYTOCHROME C OXIDASE SUBUNIT 3"/>
    <property type="match status" value="1"/>
</dbReference>
<evidence type="ECO:0000256" key="2">
    <source>
        <dbReference type="ARBA" id="ARBA00010581"/>
    </source>
</evidence>
<evidence type="ECO:0000313" key="13">
    <source>
        <dbReference type="EMBL" id="RLK51461.1"/>
    </source>
</evidence>
<feature type="transmembrane region" description="Helical" evidence="11">
    <location>
        <begin position="15"/>
        <end position="36"/>
    </location>
</feature>
<evidence type="ECO:0000313" key="14">
    <source>
        <dbReference type="Proteomes" id="UP000275461"/>
    </source>
</evidence>
<feature type="domain" description="Heme-copper oxidase subunit III family profile" evidence="12">
    <location>
        <begin position="4"/>
        <end position="286"/>
    </location>
</feature>
<dbReference type="Pfam" id="PF00510">
    <property type="entry name" value="COX3"/>
    <property type="match status" value="1"/>
</dbReference>
<dbReference type="CDD" id="cd01665">
    <property type="entry name" value="Cyt_c_Oxidase_III"/>
    <property type="match status" value="1"/>
</dbReference>
<evidence type="ECO:0000256" key="9">
    <source>
        <dbReference type="ARBA" id="ARBA00031625"/>
    </source>
</evidence>
<dbReference type="InterPro" id="IPR033945">
    <property type="entry name" value="Cyt_c_oxase_su3_dom"/>
</dbReference>
<dbReference type="Proteomes" id="UP000275461">
    <property type="component" value="Unassembled WGS sequence"/>
</dbReference>
<evidence type="ECO:0000256" key="11">
    <source>
        <dbReference type="SAM" id="Phobius"/>
    </source>
</evidence>
<feature type="transmembrane region" description="Helical" evidence="11">
    <location>
        <begin position="82"/>
        <end position="105"/>
    </location>
</feature>
<evidence type="ECO:0000256" key="7">
    <source>
        <dbReference type="ARBA" id="ARBA00023136"/>
    </source>
</evidence>
<feature type="transmembrane region" description="Helical" evidence="11">
    <location>
        <begin position="182"/>
        <end position="202"/>
    </location>
</feature>
<comment type="caution">
    <text evidence="13">The sequence shown here is derived from an EMBL/GenBank/DDBJ whole genome shotgun (WGS) entry which is preliminary data.</text>
</comment>
<dbReference type="Gene3D" id="1.10.287.70">
    <property type="match status" value="1"/>
</dbReference>
<keyword evidence="7 11" id="KW-0472">Membrane</keyword>
<dbReference type="PROSITE" id="PS50253">
    <property type="entry name" value="COX3"/>
    <property type="match status" value="1"/>
</dbReference>
<dbReference type="RefSeq" id="WP_121441873.1">
    <property type="nucleotide sequence ID" value="NZ_RCDA01000001.1"/>
</dbReference>
<keyword evidence="14" id="KW-1185">Reference proteome</keyword>
<reference evidence="13 14" key="1">
    <citation type="submission" date="2018-10" db="EMBL/GenBank/DDBJ databases">
        <title>Genomic Encyclopedia of Type Strains, Phase IV (KMG-IV): sequencing the most valuable type-strain genomes for metagenomic binning, comparative biology and taxonomic classification.</title>
        <authorList>
            <person name="Goeker M."/>
        </authorList>
    </citation>
    <scope>NUCLEOTIDE SEQUENCE [LARGE SCALE GENOMIC DNA]</scope>
    <source>
        <strain evidence="13 14">DSM 12769</strain>
    </source>
</reference>
<keyword evidence="5" id="KW-1278">Translocase</keyword>
<feature type="transmembrane region" description="Helical" evidence="11">
    <location>
        <begin position="222"/>
        <end position="247"/>
    </location>
</feature>
<dbReference type="PANTHER" id="PTHR11403">
    <property type="entry name" value="CYTOCHROME C OXIDASE SUBUNIT III"/>
    <property type="match status" value="1"/>
</dbReference>
<evidence type="ECO:0000256" key="1">
    <source>
        <dbReference type="ARBA" id="ARBA00004141"/>
    </source>
</evidence>
<sequence length="286" mass="32115">MSTAHGGYYVPHTSYWPMVGCVGVMALVGGFASFLVGAGWGLPVSLVGLVIIVLMMIGWFGDVIREKRQGLYNDQMERSFRWGMIWFIFSEVMFFGAFFGALFYARVFSIPWLGGEDPATSRFIWDSVALAWPTAGPGFLDLDFQVMGAWGLPAINTAILLTSGVTLTIAHHAIKEDHHQRVVWGLVGTIVLGTIFLGIQMYEYVHAYQDLNLRLDTGIYGSTFFMLTGFHGVHVFIGAVMLAVMLVRVLKRHFTADDHFGFEAAAWYWHFVDVVWLILFVFVYVL</sequence>
<evidence type="ECO:0000256" key="8">
    <source>
        <dbReference type="ARBA" id="ARBA00031400"/>
    </source>
</evidence>
<dbReference type="GO" id="GO:0019646">
    <property type="term" value="P:aerobic electron transport chain"/>
    <property type="evidence" value="ECO:0007669"/>
    <property type="project" value="InterPro"/>
</dbReference>
<evidence type="ECO:0000256" key="10">
    <source>
        <dbReference type="RuleBase" id="RU003376"/>
    </source>
</evidence>
<dbReference type="InterPro" id="IPR035973">
    <property type="entry name" value="Cyt_c_oxidase_su3-like_sf"/>
</dbReference>
<dbReference type="InterPro" id="IPR000298">
    <property type="entry name" value="Cyt_c_oxidase-like_su3"/>
</dbReference>
<dbReference type="InterPro" id="IPR024791">
    <property type="entry name" value="Cyt_c/ubiquinol_Oxase_su3"/>
</dbReference>
<dbReference type="GO" id="GO:0004129">
    <property type="term" value="F:cytochrome-c oxidase activity"/>
    <property type="evidence" value="ECO:0007669"/>
    <property type="project" value="UniProtKB-EC"/>
</dbReference>
<dbReference type="GO" id="GO:0005886">
    <property type="term" value="C:plasma membrane"/>
    <property type="evidence" value="ECO:0007669"/>
    <property type="project" value="UniProtKB-SubCell"/>
</dbReference>
<evidence type="ECO:0000259" key="12">
    <source>
        <dbReference type="PROSITE" id="PS50253"/>
    </source>
</evidence>
<comment type="subcellular location">
    <subcellularLocation>
        <location evidence="10">Cell membrane</location>
        <topology evidence="10">Multi-pass membrane protein</topology>
    </subcellularLocation>
    <subcellularLocation>
        <location evidence="1">Membrane</location>
        <topology evidence="1">Multi-pass membrane protein</topology>
    </subcellularLocation>
</comment>
<evidence type="ECO:0000256" key="5">
    <source>
        <dbReference type="ARBA" id="ARBA00022967"/>
    </source>
</evidence>
<dbReference type="InterPro" id="IPR013833">
    <property type="entry name" value="Cyt_c_oxidase_su3_a-hlx"/>
</dbReference>
<feature type="transmembrane region" description="Helical" evidence="11">
    <location>
        <begin position="150"/>
        <end position="170"/>
    </location>
</feature>
<dbReference type="EMBL" id="RCDA01000001">
    <property type="protein sequence ID" value="RLK51461.1"/>
    <property type="molecule type" value="Genomic_DNA"/>
</dbReference>
<keyword evidence="4 10" id="KW-0812">Transmembrane</keyword>
<dbReference type="SUPFAM" id="SSF81452">
    <property type="entry name" value="Cytochrome c oxidase subunit III-like"/>
    <property type="match status" value="1"/>
</dbReference>
<evidence type="ECO:0000256" key="4">
    <source>
        <dbReference type="ARBA" id="ARBA00022692"/>
    </source>
</evidence>
<dbReference type="OrthoDB" id="9810850at2"/>
<dbReference type="Gene3D" id="1.20.120.80">
    <property type="entry name" value="Cytochrome c oxidase, subunit III, four-helix bundle"/>
    <property type="match status" value="1"/>
</dbReference>
<dbReference type="AlphaFoldDB" id="A0A498CGL4"/>
<organism evidence="13 14">
    <name type="scientific">Alkalispirillum mobile</name>
    <dbReference type="NCBI Taxonomy" id="85925"/>
    <lineage>
        <taxon>Bacteria</taxon>
        <taxon>Pseudomonadati</taxon>
        <taxon>Pseudomonadota</taxon>
        <taxon>Gammaproteobacteria</taxon>
        <taxon>Chromatiales</taxon>
        <taxon>Ectothiorhodospiraceae</taxon>
        <taxon>Alkalispirillum</taxon>
    </lineage>
</organism>
<gene>
    <name evidence="13" type="ORF">DFR31_1402</name>
</gene>
<protein>
    <recommendedName>
        <fullName evidence="3">cytochrome-c oxidase</fullName>
        <ecNumber evidence="3">7.1.1.9</ecNumber>
    </recommendedName>
    <alternativeName>
        <fullName evidence="8">Cytochrome aa3 subunit 3</fullName>
    </alternativeName>
    <alternativeName>
        <fullName evidence="9">Cytochrome c oxidase polypeptide III</fullName>
    </alternativeName>
</protein>
<proteinExistence type="inferred from homology"/>
<dbReference type="EC" id="7.1.1.9" evidence="3"/>
<feature type="transmembrane region" description="Helical" evidence="11">
    <location>
        <begin position="42"/>
        <end position="61"/>
    </location>
</feature>
<comment type="similarity">
    <text evidence="2 10">Belongs to the cytochrome c oxidase subunit 3 family.</text>
</comment>
<evidence type="ECO:0000256" key="6">
    <source>
        <dbReference type="ARBA" id="ARBA00022989"/>
    </source>
</evidence>